<dbReference type="Gene3D" id="1.10.10.10">
    <property type="entry name" value="Winged helix-like DNA-binding domain superfamily/Winged helix DNA-binding domain"/>
    <property type="match status" value="1"/>
</dbReference>
<keyword evidence="4" id="KW-0804">Transcription</keyword>
<reference evidence="6 7" key="1">
    <citation type="submission" date="2013-11" db="EMBL/GenBank/DDBJ databases">
        <title>Complete genome sequence of Rhizobium gallicum bv. gallicum R602.</title>
        <authorList>
            <person name="Bustos P."/>
            <person name="Santamaria R.I."/>
            <person name="Lozano L."/>
            <person name="Acosta J.L."/>
            <person name="Ormeno-Orrillo E."/>
            <person name="Rogel M.A."/>
            <person name="Romero D."/>
            <person name="Cevallos M.A."/>
            <person name="Martinez-Romero E."/>
            <person name="Gonzalez V."/>
        </authorList>
    </citation>
    <scope>NUCLEOTIDE SEQUENCE [LARGE SCALE GENOMIC DNA]</scope>
    <source>
        <strain evidence="6 7">R602</strain>
        <plasmid evidence="6 7">pRgalR602c</plasmid>
    </source>
</reference>
<evidence type="ECO:0000256" key="2">
    <source>
        <dbReference type="ARBA" id="ARBA00023015"/>
    </source>
</evidence>
<keyword evidence="6" id="KW-0614">Plasmid</keyword>
<dbReference type="Pfam" id="PF00126">
    <property type="entry name" value="HTH_1"/>
    <property type="match status" value="1"/>
</dbReference>
<evidence type="ECO:0000256" key="1">
    <source>
        <dbReference type="ARBA" id="ARBA00009437"/>
    </source>
</evidence>
<feature type="domain" description="HTH lysR-type" evidence="5">
    <location>
        <begin position="7"/>
        <end position="64"/>
    </location>
</feature>
<proteinExistence type="inferred from homology"/>
<keyword evidence="3" id="KW-0238">DNA-binding</keyword>
<protein>
    <submittedName>
        <fullName evidence="6">LysR family transcriptional regulator protein</fullName>
    </submittedName>
</protein>
<dbReference type="InterPro" id="IPR000847">
    <property type="entry name" value="LysR_HTH_N"/>
</dbReference>
<dbReference type="GO" id="GO:0006351">
    <property type="term" value="P:DNA-templated transcription"/>
    <property type="evidence" value="ECO:0007669"/>
    <property type="project" value="TreeGrafter"/>
</dbReference>
<dbReference type="InterPro" id="IPR058163">
    <property type="entry name" value="LysR-type_TF_proteobact-type"/>
</dbReference>
<dbReference type="GO" id="GO:0003700">
    <property type="term" value="F:DNA-binding transcription factor activity"/>
    <property type="evidence" value="ECO:0007669"/>
    <property type="project" value="InterPro"/>
</dbReference>
<dbReference type="EMBL" id="CP006880">
    <property type="protein sequence ID" value="AJD44811.1"/>
    <property type="molecule type" value="Genomic_DNA"/>
</dbReference>
<dbReference type="CDD" id="cd08422">
    <property type="entry name" value="PBP2_CrgA_like"/>
    <property type="match status" value="1"/>
</dbReference>
<evidence type="ECO:0000256" key="3">
    <source>
        <dbReference type="ARBA" id="ARBA00023125"/>
    </source>
</evidence>
<dbReference type="AlphaFoldDB" id="A0A0B4XCG0"/>
<dbReference type="KEGG" id="rga:RGR602_PC00775"/>
<dbReference type="Gene3D" id="3.40.190.290">
    <property type="match status" value="1"/>
</dbReference>
<evidence type="ECO:0000256" key="4">
    <source>
        <dbReference type="ARBA" id="ARBA00023163"/>
    </source>
</evidence>
<keyword evidence="7" id="KW-1185">Reference proteome</keyword>
<sequence>MPEPGPVDLLDVIAFIRVVETGSIANAAARLGIVKSIVSRRVSRLEAVLGAQLLTRTPRGTRLTDIGREYHAHAAAGLLQLESAQEVVSKSTSEISGQLRIQVPAAFGEFLLAPLLAEFALLYPLIQFDVRFTDRQVDMVAEAYDLAIWPGAVPDSILITRKFAKVRWAVVASPAYLDARGRPAVPADLAAHETILYALDSGRWRFQGREGSEHVRTSSRFCTDNGQMLLAAARAGLGIVLLPLFMVEGLLERGELEAVLPDFPHEGGDLQIFMPPARAGIARVRALVDFLYEKFDREI</sequence>
<evidence type="ECO:0000259" key="5">
    <source>
        <dbReference type="PROSITE" id="PS50931"/>
    </source>
</evidence>
<dbReference type="GO" id="GO:0043565">
    <property type="term" value="F:sequence-specific DNA binding"/>
    <property type="evidence" value="ECO:0007669"/>
    <property type="project" value="TreeGrafter"/>
</dbReference>
<dbReference type="SUPFAM" id="SSF46785">
    <property type="entry name" value="Winged helix' DNA-binding domain"/>
    <property type="match status" value="1"/>
</dbReference>
<dbReference type="PANTHER" id="PTHR30537">
    <property type="entry name" value="HTH-TYPE TRANSCRIPTIONAL REGULATOR"/>
    <property type="match status" value="1"/>
</dbReference>
<dbReference type="RefSeq" id="WP_040115105.1">
    <property type="nucleotide sequence ID" value="NZ_CP006880.1"/>
</dbReference>
<gene>
    <name evidence="6" type="ORF">RGR602_PC00775</name>
</gene>
<organism evidence="6 7">
    <name type="scientific">Rhizobium gallicum bv. gallicum R602sp</name>
    <dbReference type="NCBI Taxonomy" id="1041138"/>
    <lineage>
        <taxon>Bacteria</taxon>
        <taxon>Pseudomonadati</taxon>
        <taxon>Pseudomonadota</taxon>
        <taxon>Alphaproteobacteria</taxon>
        <taxon>Hyphomicrobiales</taxon>
        <taxon>Rhizobiaceae</taxon>
        <taxon>Rhizobium/Agrobacterium group</taxon>
        <taxon>Rhizobium</taxon>
    </lineage>
</organism>
<keyword evidence="2" id="KW-0805">Transcription regulation</keyword>
<name>A0A0B4XCG0_9HYPH</name>
<evidence type="ECO:0000313" key="6">
    <source>
        <dbReference type="EMBL" id="AJD44811.1"/>
    </source>
</evidence>
<dbReference type="SUPFAM" id="SSF53850">
    <property type="entry name" value="Periplasmic binding protein-like II"/>
    <property type="match status" value="1"/>
</dbReference>
<dbReference type="InterPro" id="IPR005119">
    <property type="entry name" value="LysR_subst-bd"/>
</dbReference>
<dbReference type="InterPro" id="IPR036390">
    <property type="entry name" value="WH_DNA-bd_sf"/>
</dbReference>
<dbReference type="Pfam" id="PF03466">
    <property type="entry name" value="LysR_substrate"/>
    <property type="match status" value="1"/>
</dbReference>
<geneLocation type="plasmid" evidence="6 7">
    <name>pRgalR602c</name>
</geneLocation>
<accession>A0A0B4XCG0</accession>
<dbReference type="PANTHER" id="PTHR30537:SF5">
    <property type="entry name" value="HTH-TYPE TRANSCRIPTIONAL ACTIVATOR TTDR-RELATED"/>
    <property type="match status" value="1"/>
</dbReference>
<dbReference type="HOGENOM" id="CLU_039613_16_1_5"/>
<dbReference type="PROSITE" id="PS50931">
    <property type="entry name" value="HTH_LYSR"/>
    <property type="match status" value="1"/>
</dbReference>
<dbReference type="InterPro" id="IPR036388">
    <property type="entry name" value="WH-like_DNA-bd_sf"/>
</dbReference>
<comment type="similarity">
    <text evidence="1">Belongs to the LysR transcriptional regulatory family.</text>
</comment>
<dbReference type="Proteomes" id="UP000031368">
    <property type="component" value="Plasmid pRgalR602c"/>
</dbReference>
<evidence type="ECO:0000313" key="7">
    <source>
        <dbReference type="Proteomes" id="UP000031368"/>
    </source>
</evidence>